<dbReference type="STRING" id="1874317.BKP64_10740"/>
<name>A0A1D9GM78_9GAMM</name>
<dbReference type="RefSeq" id="WP_070969638.1">
    <property type="nucleotide sequence ID" value="NZ_CP017715.1"/>
</dbReference>
<proteinExistence type="predicted"/>
<keyword evidence="3" id="KW-1185">Reference proteome</keyword>
<accession>A0A1D9GM78</accession>
<gene>
    <name evidence="2" type="ORF">BKP64_10740</name>
</gene>
<evidence type="ECO:0000313" key="2">
    <source>
        <dbReference type="EMBL" id="AOY88605.1"/>
    </source>
</evidence>
<sequence>MSEHTRIYLQPECCAGEEGRLWCQDDEPQSCPDGEKWTPYILVSEFDKVKDRLEKANTRIEELENGEEVAARELLFWWAERLSNAPNENLRQVIKEGYQRIINLANVLEDTSVRVRSYAGGSGAAR</sequence>
<dbReference type="Proteomes" id="UP000177445">
    <property type="component" value="Chromosome"/>
</dbReference>
<dbReference type="KEGG" id="msq:BKP64_10740"/>
<dbReference type="EMBL" id="CP017715">
    <property type="protein sequence ID" value="AOY88605.1"/>
    <property type="molecule type" value="Genomic_DNA"/>
</dbReference>
<keyword evidence="1" id="KW-0175">Coiled coil</keyword>
<evidence type="ECO:0000313" key="3">
    <source>
        <dbReference type="Proteomes" id="UP000177445"/>
    </source>
</evidence>
<protein>
    <submittedName>
        <fullName evidence="2">Uncharacterized protein</fullName>
    </submittedName>
</protein>
<feature type="coiled-coil region" evidence="1">
    <location>
        <begin position="46"/>
        <end position="73"/>
    </location>
</feature>
<reference evidence="2 3" key="1">
    <citation type="submission" date="2016-10" db="EMBL/GenBank/DDBJ databases">
        <title>Marinobacter salinus sp. nov., a moderately halophilic bacterium isolated from a tidal flat environment.</title>
        <authorList>
            <person name="Park S.-J."/>
        </authorList>
    </citation>
    <scope>NUCLEOTIDE SEQUENCE [LARGE SCALE GENOMIC DNA]</scope>
    <source>
        <strain evidence="2 3">Hb8</strain>
    </source>
</reference>
<organism evidence="2 3">
    <name type="scientific">Marinobacter salinus</name>
    <dbReference type="NCBI Taxonomy" id="1874317"/>
    <lineage>
        <taxon>Bacteria</taxon>
        <taxon>Pseudomonadati</taxon>
        <taxon>Pseudomonadota</taxon>
        <taxon>Gammaproteobacteria</taxon>
        <taxon>Pseudomonadales</taxon>
        <taxon>Marinobacteraceae</taxon>
        <taxon>Marinobacter</taxon>
    </lineage>
</organism>
<evidence type="ECO:0000256" key="1">
    <source>
        <dbReference type="SAM" id="Coils"/>
    </source>
</evidence>
<dbReference type="AlphaFoldDB" id="A0A1D9GM78"/>